<comment type="caution">
    <text evidence="2">The sequence shown here is derived from an EMBL/GenBank/DDBJ whole genome shotgun (WGS) entry which is preliminary data.</text>
</comment>
<dbReference type="EMBL" id="JAAAIN010000695">
    <property type="protein sequence ID" value="KAG0311631.1"/>
    <property type="molecule type" value="Genomic_DNA"/>
</dbReference>
<feature type="compositionally biased region" description="Polar residues" evidence="1">
    <location>
        <begin position="120"/>
        <end position="130"/>
    </location>
</feature>
<protein>
    <submittedName>
        <fullName evidence="2">Uncharacterized protein</fullName>
    </submittedName>
</protein>
<dbReference type="Proteomes" id="UP000823405">
    <property type="component" value="Unassembled WGS sequence"/>
</dbReference>
<keyword evidence="3" id="KW-1185">Reference proteome</keyword>
<reference evidence="2" key="1">
    <citation type="journal article" date="2020" name="Fungal Divers.">
        <title>Resolving the Mortierellaceae phylogeny through synthesis of multi-gene phylogenetics and phylogenomics.</title>
        <authorList>
            <person name="Vandepol N."/>
            <person name="Liber J."/>
            <person name="Desiro A."/>
            <person name="Na H."/>
            <person name="Kennedy M."/>
            <person name="Barry K."/>
            <person name="Grigoriev I.V."/>
            <person name="Miller A.N."/>
            <person name="O'Donnell K."/>
            <person name="Stajich J.E."/>
            <person name="Bonito G."/>
        </authorList>
    </citation>
    <scope>NUCLEOTIDE SEQUENCE</scope>
    <source>
        <strain evidence="2">NVP60</strain>
    </source>
</reference>
<gene>
    <name evidence="2" type="ORF">BGZ97_011732</name>
</gene>
<organism evidence="2 3">
    <name type="scientific">Linnemannia gamsii</name>
    <dbReference type="NCBI Taxonomy" id="64522"/>
    <lineage>
        <taxon>Eukaryota</taxon>
        <taxon>Fungi</taxon>
        <taxon>Fungi incertae sedis</taxon>
        <taxon>Mucoromycota</taxon>
        <taxon>Mortierellomycotina</taxon>
        <taxon>Mortierellomycetes</taxon>
        <taxon>Mortierellales</taxon>
        <taxon>Mortierellaceae</taxon>
        <taxon>Linnemannia</taxon>
    </lineage>
</organism>
<proteinExistence type="predicted"/>
<evidence type="ECO:0000256" key="1">
    <source>
        <dbReference type="SAM" id="MobiDB-lite"/>
    </source>
</evidence>
<evidence type="ECO:0000313" key="3">
    <source>
        <dbReference type="Proteomes" id="UP000823405"/>
    </source>
</evidence>
<accession>A0A9P6R5G2</accession>
<dbReference type="AlphaFoldDB" id="A0A9P6R5G2"/>
<feature type="compositionally biased region" description="Acidic residues" evidence="1">
    <location>
        <begin position="65"/>
        <end position="85"/>
    </location>
</feature>
<name>A0A9P6R5G2_9FUNG</name>
<sequence>MLLRHPRPAGAGAGGGELALPKVLSMALTISDTYVEKSEEEAMEEYWAYKHALYWGPKAIELESGSEDWSEDWPEEASWDSESDADNERDGQQSGAIEGSSIAGREVVAEQEPDTKEPSTETNAKASSAESEGDQDSGRNAVPVSPSSFDYLGHIRHLDMKKWSINMEWIWPEEGKTHYSTTFEQYVKQDKDEQQRRMGIKDWSLRSLYNDLLYQEATWALANPILEQLLSLRFPILDVGRYLGVVSRFRRLEKVLFTVDYLTENSQSLKILPAGDFSDPAGNRLQHLFRTTVVFVKEHARLFPGRLKTATISERLRWGDSFNDGRQEAQFEIFQILPPLHGIKELTGCYWPRFLAHPLTTDVSRLEMISNTPKDRIDLYGQILPRCRSLRGLDTTMPGKGTFKWAVEEKQQMKSVGDNTMAESCYNLGVHLQEISRPDNVQHCLVPLANVHLRENDETVLLTDELDDIAFAFSQTLQVLGVTLTGRTSLPRQIHIGQGWVDLPMLSTLSILCEGGRVVIDGLLQLCPSLVSVNIKDKTREYRCQDVVPCAAANLANVTYLSLTGWSALTFNPATLHSTKRLDHLTVSMVVHRGDVGSGLYIPPVRELNRSYGITDGTVTATASPTLVRPAWTWDWHLPHLWCLALGGESAYMFQFRMVQGCPTLGRLELNIHTEGVTHTRILSSTELYSTSAPSSKNSTAAAATTASSTSLAVRERIVAPQVQSLILRGDWVACDMTLRQFMKSIFPELENYTHVV</sequence>
<dbReference type="OrthoDB" id="2411417at2759"/>
<evidence type="ECO:0000313" key="2">
    <source>
        <dbReference type="EMBL" id="KAG0311631.1"/>
    </source>
</evidence>
<feature type="region of interest" description="Disordered" evidence="1">
    <location>
        <begin position="65"/>
        <end position="144"/>
    </location>
</feature>